<organism evidence="2 3">
    <name type="scientific">Streptomyces noursei</name>
    <name type="common">Streptomyces albulus</name>
    <dbReference type="NCBI Taxonomy" id="1971"/>
    <lineage>
        <taxon>Bacteria</taxon>
        <taxon>Bacillati</taxon>
        <taxon>Actinomycetota</taxon>
        <taxon>Actinomycetes</taxon>
        <taxon>Kitasatosporales</taxon>
        <taxon>Streptomycetaceae</taxon>
        <taxon>Streptomyces</taxon>
    </lineage>
</organism>
<dbReference type="InterPro" id="IPR045428">
    <property type="entry name" value="EACC1"/>
</dbReference>
<keyword evidence="1" id="KW-0812">Transmembrane</keyword>
<evidence type="ECO:0000256" key="1">
    <source>
        <dbReference type="SAM" id="Phobius"/>
    </source>
</evidence>
<comment type="caution">
    <text evidence="2">The sequence shown here is derived from an EMBL/GenBank/DDBJ whole genome shotgun (WGS) entry which is preliminary data.</text>
</comment>
<keyword evidence="1" id="KW-1133">Transmembrane helix</keyword>
<accession>A0A2N8PK42</accession>
<protein>
    <submittedName>
        <fullName evidence="2">Uncharacterized protein</fullName>
    </submittedName>
</protein>
<evidence type="ECO:0000313" key="2">
    <source>
        <dbReference type="EMBL" id="PNE41392.1"/>
    </source>
</evidence>
<name>A0A2N8PK42_STRNR</name>
<reference evidence="3" key="1">
    <citation type="submission" date="2015-09" db="EMBL/GenBank/DDBJ databases">
        <authorList>
            <person name="Graham D.E."/>
            <person name="Mahan K.M."/>
            <person name="Klingeman D.M."/>
            <person name="Fida T."/>
            <person name="Giannone R.J."/>
            <person name="Hettich R.L."/>
            <person name="Parry R.J."/>
            <person name="Spain J.C."/>
        </authorList>
    </citation>
    <scope>NUCLEOTIDE SEQUENCE [LARGE SCALE GENOMIC DNA]</scope>
    <source>
        <strain evidence="3">JCM 4701</strain>
    </source>
</reference>
<dbReference type="EMBL" id="LJSN01000002">
    <property type="protein sequence ID" value="PNE41392.1"/>
    <property type="molecule type" value="Genomic_DNA"/>
</dbReference>
<keyword evidence="3" id="KW-1185">Reference proteome</keyword>
<dbReference type="Proteomes" id="UP000236047">
    <property type="component" value="Unassembled WGS sequence"/>
</dbReference>
<evidence type="ECO:0000313" key="3">
    <source>
        <dbReference type="Proteomes" id="UP000236047"/>
    </source>
</evidence>
<proteinExistence type="predicted"/>
<dbReference type="AlphaFoldDB" id="A0A2N8PK42"/>
<keyword evidence="1" id="KW-0472">Membrane</keyword>
<feature type="transmembrane region" description="Helical" evidence="1">
    <location>
        <begin position="58"/>
        <end position="77"/>
    </location>
</feature>
<dbReference type="RefSeq" id="WP_102923658.1">
    <property type="nucleotide sequence ID" value="NZ_LJSN01000002.1"/>
</dbReference>
<sequence length="131" mass="14336">MTDLDVRAATEPGGDPEEELRSLMRWLHEDEGLHRQVRGTLTASRGPRPGEMGLGFDLLQLALGTAVSGGSLAVSVFQWRDARRRAPELTLRVGEIEIRIPRDAAGDPETLRRIAALLDEAREPGGDDRTA</sequence>
<gene>
    <name evidence="2" type="ORF">AOB60_11995</name>
</gene>
<dbReference type="Pfam" id="PF19953">
    <property type="entry name" value="EACC1"/>
    <property type="match status" value="1"/>
</dbReference>